<dbReference type="PANTHER" id="PTHR34504:SF4">
    <property type="entry name" value="ANTITOXIN HICB"/>
    <property type="match status" value="1"/>
</dbReference>
<organism evidence="2 3">
    <name type="scientific">Candidatus Uhrbacteria bacterium RIFCSPHIGHO2_12_FULL_54_23</name>
    <dbReference type="NCBI Taxonomy" id="1802397"/>
    <lineage>
        <taxon>Bacteria</taxon>
        <taxon>Candidatus Uhriibacteriota</taxon>
    </lineage>
</organism>
<reference evidence="2 3" key="1">
    <citation type="journal article" date="2016" name="Nat. Commun.">
        <title>Thousands of microbial genomes shed light on interconnected biogeochemical processes in an aquifer system.</title>
        <authorList>
            <person name="Anantharaman K."/>
            <person name="Brown C.T."/>
            <person name="Hug L.A."/>
            <person name="Sharon I."/>
            <person name="Castelle C.J."/>
            <person name="Probst A.J."/>
            <person name="Thomas B.C."/>
            <person name="Singh A."/>
            <person name="Wilkins M.J."/>
            <person name="Karaoz U."/>
            <person name="Brodie E.L."/>
            <person name="Williams K.H."/>
            <person name="Hubbard S.S."/>
            <person name="Banfield J.F."/>
        </authorList>
    </citation>
    <scope>NUCLEOTIDE SEQUENCE [LARGE SCALE GENOMIC DNA]</scope>
</reference>
<dbReference type="SUPFAM" id="SSF143100">
    <property type="entry name" value="TTHA1013/TTHA0281-like"/>
    <property type="match status" value="1"/>
</dbReference>
<comment type="caution">
    <text evidence="2">The sequence shown here is derived from an EMBL/GenBank/DDBJ whole genome shotgun (WGS) entry which is preliminary data.</text>
</comment>
<dbReference type="PANTHER" id="PTHR34504">
    <property type="entry name" value="ANTITOXIN HICB"/>
    <property type="match status" value="1"/>
</dbReference>
<dbReference type="EMBL" id="MGEF01000050">
    <property type="protein sequence ID" value="OGL77846.1"/>
    <property type="molecule type" value="Genomic_DNA"/>
</dbReference>
<gene>
    <name evidence="2" type="ORF">A3J43_00290</name>
</gene>
<evidence type="ECO:0000313" key="2">
    <source>
        <dbReference type="EMBL" id="OGL77846.1"/>
    </source>
</evidence>
<sequence length="81" mass="9194">MKFHNVNIIIEQEDDLAEGYFAYSPQIPGCYSNGTTIEETRSNIRKAIELHLAALGENHKELMQFPSARSIYKEELVIGLP</sequence>
<dbReference type="AlphaFoldDB" id="A0A1F7UHS3"/>
<dbReference type="Pfam" id="PF15919">
    <property type="entry name" value="HicB_lk_antitox"/>
    <property type="match status" value="1"/>
</dbReference>
<dbReference type="InterPro" id="IPR035069">
    <property type="entry name" value="TTHA1013/TTHA0281-like"/>
</dbReference>
<evidence type="ECO:0000313" key="3">
    <source>
        <dbReference type="Proteomes" id="UP000176604"/>
    </source>
</evidence>
<dbReference type="Gene3D" id="3.30.160.250">
    <property type="match status" value="1"/>
</dbReference>
<protein>
    <recommendedName>
        <fullName evidence="1">HicB-like antitoxin of toxin-antitoxin system domain-containing protein</fullName>
    </recommendedName>
</protein>
<dbReference type="InterPro" id="IPR031807">
    <property type="entry name" value="HicB-like"/>
</dbReference>
<feature type="domain" description="HicB-like antitoxin of toxin-antitoxin system" evidence="1">
    <location>
        <begin position="8"/>
        <end position="64"/>
    </location>
</feature>
<dbReference type="Proteomes" id="UP000176604">
    <property type="component" value="Unassembled WGS sequence"/>
</dbReference>
<dbReference type="STRING" id="1802397.A3J43_00290"/>
<evidence type="ECO:0000259" key="1">
    <source>
        <dbReference type="Pfam" id="PF15919"/>
    </source>
</evidence>
<name>A0A1F7UHS3_9BACT</name>
<dbReference type="InterPro" id="IPR051404">
    <property type="entry name" value="TA_system_antitoxin"/>
</dbReference>
<accession>A0A1F7UHS3</accession>
<proteinExistence type="predicted"/>